<feature type="region of interest" description="Disordered" evidence="11">
    <location>
        <begin position="336"/>
        <end position="358"/>
    </location>
</feature>
<dbReference type="InterPro" id="IPR017452">
    <property type="entry name" value="GPCR_Rhodpsn_7TM"/>
</dbReference>
<evidence type="ECO:0000256" key="5">
    <source>
        <dbReference type="ARBA" id="ARBA00023040"/>
    </source>
</evidence>
<keyword evidence="8" id="KW-0675">Receptor</keyword>
<dbReference type="GO" id="GO:0016493">
    <property type="term" value="F:C-C chemokine receptor activity"/>
    <property type="evidence" value="ECO:0007669"/>
    <property type="project" value="TreeGrafter"/>
</dbReference>
<evidence type="ECO:0000313" key="14">
    <source>
        <dbReference type="Ensembl" id="ENSUPAP00010020095.1"/>
    </source>
</evidence>
<feature type="compositionally biased region" description="Basic and acidic residues" evidence="11">
    <location>
        <begin position="349"/>
        <end position="358"/>
    </location>
</feature>
<keyword evidence="4 12" id="KW-1133">Transmembrane helix</keyword>
<dbReference type="AlphaFoldDB" id="A0A8D2HX48"/>
<evidence type="ECO:0000256" key="11">
    <source>
        <dbReference type="SAM" id="MobiDB-lite"/>
    </source>
</evidence>
<feature type="transmembrane region" description="Helical" evidence="12">
    <location>
        <begin position="117"/>
        <end position="139"/>
    </location>
</feature>
<name>A0A8D2HX48_UROPR</name>
<keyword evidence="5" id="KW-0297">G-protein coupled receptor</keyword>
<evidence type="ECO:0000256" key="9">
    <source>
        <dbReference type="ARBA" id="ARBA00023180"/>
    </source>
</evidence>
<evidence type="ECO:0000256" key="4">
    <source>
        <dbReference type="ARBA" id="ARBA00022989"/>
    </source>
</evidence>
<dbReference type="PANTHER" id="PTHR10489:SF655">
    <property type="entry name" value="C-C CHEMOKINE RECEPTOR-LIKE 2"/>
    <property type="match status" value="1"/>
</dbReference>
<reference evidence="14" key="1">
    <citation type="submission" date="2025-08" db="UniProtKB">
        <authorList>
            <consortium name="Ensembl"/>
        </authorList>
    </citation>
    <scope>IDENTIFICATION</scope>
</reference>
<dbReference type="GO" id="GO:0019957">
    <property type="term" value="F:C-C chemokine binding"/>
    <property type="evidence" value="ECO:0007669"/>
    <property type="project" value="TreeGrafter"/>
</dbReference>
<keyword evidence="6 12" id="KW-0472">Membrane</keyword>
<dbReference type="GO" id="GO:0007204">
    <property type="term" value="P:positive regulation of cytosolic calcium ion concentration"/>
    <property type="evidence" value="ECO:0007669"/>
    <property type="project" value="TreeGrafter"/>
</dbReference>
<feature type="transmembrane region" description="Helical" evidence="12">
    <location>
        <begin position="255"/>
        <end position="277"/>
    </location>
</feature>
<feature type="transmembrane region" description="Helical" evidence="12">
    <location>
        <begin position="48"/>
        <end position="71"/>
    </location>
</feature>
<evidence type="ECO:0000256" key="10">
    <source>
        <dbReference type="ARBA" id="ARBA00023224"/>
    </source>
</evidence>
<dbReference type="PROSITE" id="PS50262">
    <property type="entry name" value="G_PROTEIN_RECEP_F1_2"/>
    <property type="match status" value="1"/>
</dbReference>
<dbReference type="GO" id="GO:0048020">
    <property type="term" value="F:CCR chemokine receptor binding"/>
    <property type="evidence" value="ECO:0007669"/>
    <property type="project" value="Ensembl"/>
</dbReference>
<dbReference type="RefSeq" id="XP_026245649.1">
    <property type="nucleotide sequence ID" value="XM_026389864.1"/>
</dbReference>
<dbReference type="Proteomes" id="UP000694417">
    <property type="component" value="Unplaced"/>
</dbReference>
<evidence type="ECO:0000256" key="1">
    <source>
        <dbReference type="ARBA" id="ARBA00004651"/>
    </source>
</evidence>
<feature type="domain" description="G-protein coupled receptors family 1 profile" evidence="13">
    <location>
        <begin position="62"/>
        <end position="314"/>
    </location>
</feature>
<keyword evidence="9" id="KW-0325">Glycoprotein</keyword>
<evidence type="ECO:0000313" key="15">
    <source>
        <dbReference type="Proteomes" id="UP000694417"/>
    </source>
</evidence>
<dbReference type="SUPFAM" id="SSF81321">
    <property type="entry name" value="Family A G protein-coupled receptor-like"/>
    <property type="match status" value="1"/>
</dbReference>
<evidence type="ECO:0000256" key="3">
    <source>
        <dbReference type="ARBA" id="ARBA00022692"/>
    </source>
</evidence>
<dbReference type="GeneTree" id="ENSGT01020000230359"/>
<dbReference type="GO" id="GO:0005737">
    <property type="term" value="C:cytoplasm"/>
    <property type="evidence" value="ECO:0007669"/>
    <property type="project" value="TreeGrafter"/>
</dbReference>
<organism evidence="14 15">
    <name type="scientific">Urocitellus parryii</name>
    <name type="common">Arctic ground squirrel</name>
    <name type="synonym">Spermophilus parryii</name>
    <dbReference type="NCBI Taxonomy" id="9999"/>
    <lineage>
        <taxon>Eukaryota</taxon>
        <taxon>Metazoa</taxon>
        <taxon>Chordata</taxon>
        <taxon>Craniata</taxon>
        <taxon>Vertebrata</taxon>
        <taxon>Euteleostomi</taxon>
        <taxon>Mammalia</taxon>
        <taxon>Eutheria</taxon>
        <taxon>Euarchontoglires</taxon>
        <taxon>Glires</taxon>
        <taxon>Rodentia</taxon>
        <taxon>Sciuromorpha</taxon>
        <taxon>Sciuridae</taxon>
        <taxon>Xerinae</taxon>
        <taxon>Marmotini</taxon>
        <taxon>Urocitellus</taxon>
    </lineage>
</organism>
<dbReference type="GO" id="GO:0006954">
    <property type="term" value="P:inflammatory response"/>
    <property type="evidence" value="ECO:0007669"/>
    <property type="project" value="TreeGrafter"/>
</dbReference>
<reference evidence="14" key="2">
    <citation type="submission" date="2025-09" db="UniProtKB">
        <authorList>
            <consortium name="Ensembl"/>
        </authorList>
    </citation>
    <scope>IDENTIFICATION</scope>
</reference>
<dbReference type="Ensembl" id="ENSUPAT00010022862.1">
    <property type="protein sequence ID" value="ENSUPAP00010020095.1"/>
    <property type="gene ID" value="ENSUPAG00010015924.1"/>
</dbReference>
<proteinExistence type="predicted"/>
<evidence type="ECO:0000256" key="7">
    <source>
        <dbReference type="ARBA" id="ARBA00023157"/>
    </source>
</evidence>
<dbReference type="Pfam" id="PF00001">
    <property type="entry name" value="7tm_1"/>
    <property type="match status" value="1"/>
</dbReference>
<protein>
    <submittedName>
        <fullName evidence="14">C-C motif chemokine receptor like 2</fullName>
    </submittedName>
</protein>
<keyword evidence="2" id="KW-1003">Cell membrane</keyword>
<sequence>MDNYTEAPDDYDVFISDDPKKNDHEVVEVEPPPPCDRYTAQVLSAQQVLPFSGTLLVAGLLGNALFVFVLVKYKGLKYVDKTYFLNLAISKMCFLLFLPFWFHTALERRSADEPLCWVFAGLRSVGVFSEALFNTLLILQRYAVFFHVRWLSPAFRTTPGTVITSVLTWVVASLVALPEHVLYQPQVGFQGDQWCSLSRSHFLPAHEAFWKHFLTLKMNILVLVFPLLVFVFCYVRMRNRQRLRESPPDLSRLPFALTALFLFMWAPYNIVLFLSAFKEHFSLQDCKGTYRLDMSVQVTEIAAIALCCVTPLLCVFRNRTLRRYLCRQLLWCKDTSPQPSEGSDPGTSRQDEVHSTEM</sequence>
<dbReference type="GO" id="GO:0060326">
    <property type="term" value="P:cell chemotaxis"/>
    <property type="evidence" value="ECO:0007669"/>
    <property type="project" value="TreeGrafter"/>
</dbReference>
<feature type="transmembrane region" description="Helical" evidence="12">
    <location>
        <begin position="83"/>
        <end position="102"/>
    </location>
</feature>
<evidence type="ECO:0000256" key="8">
    <source>
        <dbReference type="ARBA" id="ARBA00023170"/>
    </source>
</evidence>
<keyword evidence="15" id="KW-1185">Reference proteome</keyword>
<dbReference type="GeneID" id="113183534"/>
<keyword evidence="7" id="KW-1015">Disulfide bond</keyword>
<comment type="subcellular location">
    <subcellularLocation>
        <location evidence="1">Cell membrane</location>
        <topology evidence="1">Multi-pass membrane protein</topology>
    </subcellularLocation>
</comment>
<feature type="compositionally biased region" description="Polar residues" evidence="11">
    <location>
        <begin position="336"/>
        <end position="348"/>
    </location>
</feature>
<keyword evidence="3 12" id="KW-0812">Transmembrane</keyword>
<evidence type="ECO:0000256" key="6">
    <source>
        <dbReference type="ARBA" id="ARBA00023136"/>
    </source>
</evidence>
<accession>A0A8D2HX48</accession>
<dbReference type="GO" id="GO:0009897">
    <property type="term" value="C:external side of plasma membrane"/>
    <property type="evidence" value="ECO:0007669"/>
    <property type="project" value="TreeGrafter"/>
</dbReference>
<dbReference type="InterPro" id="IPR050119">
    <property type="entry name" value="CCR1-9-like"/>
</dbReference>
<dbReference type="GO" id="GO:0019722">
    <property type="term" value="P:calcium-mediated signaling"/>
    <property type="evidence" value="ECO:0007669"/>
    <property type="project" value="TreeGrafter"/>
</dbReference>
<dbReference type="PANTHER" id="PTHR10489">
    <property type="entry name" value="CELL ADHESION MOLECULE"/>
    <property type="match status" value="1"/>
</dbReference>
<dbReference type="GO" id="GO:0006955">
    <property type="term" value="P:immune response"/>
    <property type="evidence" value="ECO:0007669"/>
    <property type="project" value="TreeGrafter"/>
</dbReference>
<evidence type="ECO:0000256" key="2">
    <source>
        <dbReference type="ARBA" id="ARBA00022475"/>
    </source>
</evidence>
<gene>
    <name evidence="14" type="primary">CCRL2</name>
</gene>
<dbReference type="PRINTS" id="PR00657">
    <property type="entry name" value="CCCHEMOKINER"/>
</dbReference>
<dbReference type="InterPro" id="IPR000355">
    <property type="entry name" value="Chemokine_rcpt"/>
</dbReference>
<feature type="transmembrane region" description="Helical" evidence="12">
    <location>
        <begin position="160"/>
        <end position="177"/>
    </location>
</feature>
<dbReference type="Gene3D" id="1.20.1070.10">
    <property type="entry name" value="Rhodopsin 7-helix transmembrane proteins"/>
    <property type="match status" value="1"/>
</dbReference>
<feature type="transmembrane region" description="Helical" evidence="12">
    <location>
        <begin position="218"/>
        <end position="235"/>
    </location>
</feature>
<evidence type="ECO:0000259" key="13">
    <source>
        <dbReference type="PROSITE" id="PS50262"/>
    </source>
</evidence>
<keyword evidence="10" id="KW-0807">Transducer</keyword>
<dbReference type="InterPro" id="IPR000276">
    <property type="entry name" value="GPCR_Rhodpsn"/>
</dbReference>
<dbReference type="PRINTS" id="PR00237">
    <property type="entry name" value="GPCRRHODOPSN"/>
</dbReference>
<evidence type="ECO:0000256" key="12">
    <source>
        <dbReference type="SAM" id="Phobius"/>
    </source>
</evidence>
<feature type="transmembrane region" description="Helical" evidence="12">
    <location>
        <begin position="297"/>
        <end position="316"/>
    </location>
</feature>